<proteinExistence type="inferred from homology"/>
<keyword evidence="4" id="KW-0804">Transcription</keyword>
<dbReference type="EMBL" id="CP015118">
    <property type="protein sequence ID" value="ARN19161.1"/>
    <property type="molecule type" value="Genomic_DNA"/>
</dbReference>
<reference evidence="6 7" key="1">
    <citation type="submission" date="2016-04" db="EMBL/GenBank/DDBJ databases">
        <title>Complete genome sequence of natural rubber-degrading, novel Gram-negative bacterium, Rhizobacter gummiphilus strain NS21.</title>
        <authorList>
            <person name="Tabata M."/>
            <person name="Kasai D."/>
            <person name="Fukuda M."/>
        </authorList>
    </citation>
    <scope>NUCLEOTIDE SEQUENCE [LARGE SCALE GENOMIC DNA]</scope>
    <source>
        <strain evidence="6 7">NS21</strain>
    </source>
</reference>
<dbReference type="PRINTS" id="PR00039">
    <property type="entry name" value="HTHLYSR"/>
</dbReference>
<dbReference type="Proteomes" id="UP000193427">
    <property type="component" value="Chromosome"/>
</dbReference>
<dbReference type="PANTHER" id="PTHR30537">
    <property type="entry name" value="HTH-TYPE TRANSCRIPTIONAL REGULATOR"/>
    <property type="match status" value="1"/>
</dbReference>
<dbReference type="InterPro" id="IPR036390">
    <property type="entry name" value="WH_DNA-bd_sf"/>
</dbReference>
<dbReference type="FunFam" id="1.10.10.10:FF:000001">
    <property type="entry name" value="LysR family transcriptional regulator"/>
    <property type="match status" value="1"/>
</dbReference>
<dbReference type="InterPro" id="IPR000847">
    <property type="entry name" value="LysR_HTH_N"/>
</dbReference>
<dbReference type="InterPro" id="IPR005119">
    <property type="entry name" value="LysR_subst-bd"/>
</dbReference>
<keyword evidence="7" id="KW-1185">Reference proteome</keyword>
<evidence type="ECO:0000313" key="6">
    <source>
        <dbReference type="EMBL" id="ARN19161.1"/>
    </source>
</evidence>
<dbReference type="OrthoDB" id="8688993at2"/>
<evidence type="ECO:0000256" key="4">
    <source>
        <dbReference type="ARBA" id="ARBA00023163"/>
    </source>
</evidence>
<protein>
    <submittedName>
        <fullName evidence="6">LysR family transcriptional regulator</fullName>
    </submittedName>
</protein>
<dbReference type="InterPro" id="IPR036388">
    <property type="entry name" value="WH-like_DNA-bd_sf"/>
</dbReference>
<dbReference type="PANTHER" id="PTHR30537:SF74">
    <property type="entry name" value="HTH-TYPE TRANSCRIPTIONAL REGULATOR TRPI"/>
    <property type="match status" value="1"/>
</dbReference>
<keyword evidence="3" id="KW-0238">DNA-binding</keyword>
<feature type="domain" description="HTH lysR-type" evidence="5">
    <location>
        <begin position="15"/>
        <end position="66"/>
    </location>
</feature>
<dbReference type="AlphaFoldDB" id="A0A1W6L4A9"/>
<dbReference type="STRING" id="946333.A4W93_04080"/>
<dbReference type="GO" id="GO:0043565">
    <property type="term" value="F:sequence-specific DNA binding"/>
    <property type="evidence" value="ECO:0007669"/>
    <property type="project" value="TreeGrafter"/>
</dbReference>
<gene>
    <name evidence="6" type="ORF">A4W93_04080</name>
</gene>
<sequence length="319" mass="35829">MNNVRRRPLGVGPVRAFEAVARHLSFRAAADELFLTQSAISRQIQALEDDLGAVVFLRGTRKVELTQAGHMLLRAVDPFLERLDGAVRQVRQARGRRVVSVSTFASFATLWLIPRLEEFQHAHPEIDIRVSATDNIVDPDGNDSGEVDVALRYCRPEQITPHAVPMFDEIVTPVVSPLLLERAQRTGPPLTHPRDLAGHTLMEEDNPRGSQEFVSWQRWLAEQGEPDLEPRRWLFFNYTHQQVQAALAGQGIAMARLAMTIDATVRGELVEVFPGRRMASPFGYWLVKPAPAQLSEDARRFCEWIEAQAARTRAAMASL</sequence>
<evidence type="ECO:0000256" key="1">
    <source>
        <dbReference type="ARBA" id="ARBA00009437"/>
    </source>
</evidence>
<name>A0A1W6L4A9_9BURK</name>
<dbReference type="PROSITE" id="PS50931">
    <property type="entry name" value="HTH_LYSR"/>
    <property type="match status" value="1"/>
</dbReference>
<dbReference type="KEGG" id="rgu:A4W93_04080"/>
<comment type="similarity">
    <text evidence="1">Belongs to the LysR transcriptional regulatory family.</text>
</comment>
<dbReference type="Pfam" id="PF00126">
    <property type="entry name" value="HTH_1"/>
    <property type="match status" value="1"/>
</dbReference>
<evidence type="ECO:0000256" key="3">
    <source>
        <dbReference type="ARBA" id="ARBA00023125"/>
    </source>
</evidence>
<organism evidence="6 7">
    <name type="scientific">Piscinibacter gummiphilus</name>
    <dbReference type="NCBI Taxonomy" id="946333"/>
    <lineage>
        <taxon>Bacteria</taxon>
        <taxon>Pseudomonadati</taxon>
        <taxon>Pseudomonadota</taxon>
        <taxon>Betaproteobacteria</taxon>
        <taxon>Burkholderiales</taxon>
        <taxon>Sphaerotilaceae</taxon>
        <taxon>Piscinibacter</taxon>
    </lineage>
</organism>
<dbReference type="SUPFAM" id="SSF46785">
    <property type="entry name" value="Winged helix' DNA-binding domain"/>
    <property type="match status" value="1"/>
</dbReference>
<dbReference type="RefSeq" id="WP_085749406.1">
    <property type="nucleotide sequence ID" value="NZ_BSPR01000002.1"/>
</dbReference>
<dbReference type="Pfam" id="PF03466">
    <property type="entry name" value="LysR_substrate"/>
    <property type="match status" value="1"/>
</dbReference>
<dbReference type="GO" id="GO:0006351">
    <property type="term" value="P:DNA-templated transcription"/>
    <property type="evidence" value="ECO:0007669"/>
    <property type="project" value="TreeGrafter"/>
</dbReference>
<dbReference type="CDD" id="cd08432">
    <property type="entry name" value="PBP2_GcdR_TrpI_HvrB_AmpR_like"/>
    <property type="match status" value="1"/>
</dbReference>
<evidence type="ECO:0000313" key="7">
    <source>
        <dbReference type="Proteomes" id="UP000193427"/>
    </source>
</evidence>
<keyword evidence="2" id="KW-0805">Transcription regulation</keyword>
<evidence type="ECO:0000259" key="5">
    <source>
        <dbReference type="PROSITE" id="PS50931"/>
    </source>
</evidence>
<dbReference type="Gene3D" id="3.40.190.10">
    <property type="entry name" value="Periplasmic binding protein-like II"/>
    <property type="match status" value="2"/>
</dbReference>
<dbReference type="SUPFAM" id="SSF53850">
    <property type="entry name" value="Periplasmic binding protein-like II"/>
    <property type="match status" value="1"/>
</dbReference>
<evidence type="ECO:0000256" key="2">
    <source>
        <dbReference type="ARBA" id="ARBA00023015"/>
    </source>
</evidence>
<dbReference type="InterPro" id="IPR058163">
    <property type="entry name" value="LysR-type_TF_proteobact-type"/>
</dbReference>
<accession>A0A1W6L4A9</accession>
<dbReference type="GO" id="GO:0003700">
    <property type="term" value="F:DNA-binding transcription factor activity"/>
    <property type="evidence" value="ECO:0007669"/>
    <property type="project" value="InterPro"/>
</dbReference>
<dbReference type="Gene3D" id="1.10.10.10">
    <property type="entry name" value="Winged helix-like DNA-binding domain superfamily/Winged helix DNA-binding domain"/>
    <property type="match status" value="1"/>
</dbReference>